<comment type="caution">
    <text evidence="1">The sequence shown here is derived from an EMBL/GenBank/DDBJ whole genome shotgun (WGS) entry which is preliminary data.</text>
</comment>
<dbReference type="EMBL" id="QTZN02000085">
    <property type="protein sequence ID" value="MVB09314.1"/>
    <property type="molecule type" value="Genomic_DNA"/>
</dbReference>
<dbReference type="Proteomes" id="UP000285951">
    <property type="component" value="Unassembled WGS sequence"/>
</dbReference>
<name>A0A7M4DBT0_9BACT</name>
<accession>A0A7M4DBT0</accession>
<reference evidence="2 3" key="1">
    <citation type="submission" date="2019-11" db="EMBL/GenBank/DDBJ databases">
        <title>Draft genome sequence of Labilibaculum sp. strain SYP isolated from Black Sea.</title>
        <authorList>
            <person name="Yadav S."/>
            <person name="Villanueva L."/>
        </authorList>
    </citation>
    <scope>NUCLEOTIDE SEQUENCE [LARGE SCALE GENOMIC DNA]</scope>
    <source>
        <strain evidence="2 3">44</strain>
    </source>
</reference>
<reference evidence="1 4" key="2">
    <citation type="submission" date="2019-12" db="EMBL/GenBank/DDBJ databases">
        <title>Draft genome sequence of Labilibaculum sp. strain 44 isolated from deep waters of Black Sea.</title>
        <authorList>
            <person name="Yadav S."/>
            <person name="Villanueva L."/>
        </authorList>
    </citation>
    <scope>NUCLEOTIDE SEQUENCE [LARGE SCALE GENOMIC DNA]</scope>
    <source>
        <strain evidence="1 4">44</strain>
    </source>
</reference>
<evidence type="ECO:0008006" key="5">
    <source>
        <dbReference type="Google" id="ProtNLM"/>
    </source>
</evidence>
<evidence type="ECO:0000313" key="1">
    <source>
        <dbReference type="EMBL" id="MUP40109.1"/>
    </source>
</evidence>
<organism evidence="1 4">
    <name type="scientific">Labilibaculum euxinus</name>
    <dbReference type="NCBI Taxonomy" id="2686357"/>
    <lineage>
        <taxon>Bacteria</taxon>
        <taxon>Pseudomonadati</taxon>
        <taxon>Bacteroidota</taxon>
        <taxon>Bacteroidia</taxon>
        <taxon>Marinilabiliales</taxon>
        <taxon>Marinifilaceae</taxon>
        <taxon>Labilibaculum</taxon>
    </lineage>
</organism>
<evidence type="ECO:0000313" key="2">
    <source>
        <dbReference type="EMBL" id="MVB09314.1"/>
    </source>
</evidence>
<dbReference type="Proteomes" id="UP000462449">
    <property type="component" value="Unassembled WGS sequence"/>
</dbReference>
<sequence>MAISYKTWQNHLIEFSKTIFDSSIEFKKNPSIGYGADFINGVITLKRYDNNIYISQSVITGNNEAELSSFILKFHYKNSSNLYINIYRWDFFDKLFSTGRIKSGNVFFDKIFVIKSNDKKLALKIFSSNEIQEIFLSNSLMTFNVNTKHDKTEVKIKHMQNKLYSFSEMKKALDNFCFILNLIQ</sequence>
<evidence type="ECO:0000313" key="3">
    <source>
        <dbReference type="Proteomes" id="UP000285951"/>
    </source>
</evidence>
<dbReference type="EMBL" id="WOTW01000085">
    <property type="protein sequence ID" value="MUP40109.1"/>
    <property type="molecule type" value="Genomic_DNA"/>
</dbReference>
<evidence type="ECO:0000313" key="4">
    <source>
        <dbReference type="Proteomes" id="UP000462449"/>
    </source>
</evidence>
<dbReference type="AlphaFoldDB" id="A0A7M4DBT0"/>
<gene>
    <name evidence="2" type="ORF">DWB62_020085</name>
    <name evidence="1" type="ORF">GNY23_20085</name>
</gene>
<keyword evidence="3" id="KW-1185">Reference proteome</keyword>
<dbReference type="RefSeq" id="WP_156197429.1">
    <property type="nucleotide sequence ID" value="NZ_QTZN02000085.1"/>
</dbReference>
<protein>
    <recommendedName>
        <fullName evidence="5">DUF3137 domain-containing protein</fullName>
    </recommendedName>
</protein>
<proteinExistence type="predicted"/>